<sequence>MNIEMLLLIGTLALLDMFSPSIIGVSVYVLLVAKKQQIRLLLTYLMTVGLFYFSTGIFLMLGLGVIFNPISNLLDSYSARLIMTMVGGILFIGSWLVPKRKANGSPKPKSLHVSSMVALGFTTSILEVATALPYFAAIGILTSNQIVFYEWLPLLAGYNLVMIAPGIILLCFHLLFRRFMNKPLRKIQTLFDQRTSSTLSWIMFFVGLILLINGRMI</sequence>
<feature type="transmembrane region" description="Helical" evidence="1">
    <location>
        <begin position="156"/>
        <end position="176"/>
    </location>
</feature>
<dbReference type="RefSeq" id="WP_112117040.1">
    <property type="nucleotide sequence ID" value="NZ_UAQE01000001.1"/>
</dbReference>
<evidence type="ECO:0000256" key="1">
    <source>
        <dbReference type="SAM" id="Phobius"/>
    </source>
</evidence>
<keyword evidence="1" id="KW-0812">Transmembrane</keyword>
<dbReference type="AlphaFoldDB" id="A0A2X0XLV4"/>
<feature type="transmembrane region" description="Helical" evidence="1">
    <location>
        <begin position="43"/>
        <end position="67"/>
    </location>
</feature>
<name>A0A2X0XLV4_9BACI</name>
<feature type="transmembrane region" description="Helical" evidence="1">
    <location>
        <begin position="6"/>
        <end position="31"/>
    </location>
</feature>
<reference evidence="2 3" key="1">
    <citation type="submission" date="2018-06" db="EMBL/GenBank/DDBJ databases">
        <authorList>
            <consortium name="Pathogen Informatics"/>
            <person name="Doyle S."/>
        </authorList>
    </citation>
    <scope>NUCLEOTIDE SEQUENCE [LARGE SCALE GENOMIC DNA]</scope>
    <source>
        <strain evidence="2 3">NCTC7582</strain>
    </source>
</reference>
<dbReference type="Pfam" id="PF11139">
    <property type="entry name" value="SfLAP"/>
    <property type="match status" value="1"/>
</dbReference>
<accession>A0A2X0XLV4</accession>
<organism evidence="2 3">
    <name type="scientific">Lysinibacillus capsici</name>
    <dbReference type="NCBI Taxonomy" id="2115968"/>
    <lineage>
        <taxon>Bacteria</taxon>
        <taxon>Bacillati</taxon>
        <taxon>Bacillota</taxon>
        <taxon>Bacilli</taxon>
        <taxon>Bacillales</taxon>
        <taxon>Bacillaceae</taxon>
        <taxon>Lysinibacillus</taxon>
    </lineage>
</organism>
<dbReference type="EMBL" id="UAQE01000001">
    <property type="protein sequence ID" value="SPT98513.1"/>
    <property type="molecule type" value="Genomic_DNA"/>
</dbReference>
<dbReference type="InterPro" id="IPR021315">
    <property type="entry name" value="Gap/Sap"/>
</dbReference>
<feature type="transmembrane region" description="Helical" evidence="1">
    <location>
        <begin position="197"/>
        <end position="216"/>
    </location>
</feature>
<dbReference type="Proteomes" id="UP000251431">
    <property type="component" value="Unassembled WGS sequence"/>
</dbReference>
<keyword evidence="1" id="KW-0472">Membrane</keyword>
<evidence type="ECO:0000313" key="2">
    <source>
        <dbReference type="EMBL" id="SPT98513.1"/>
    </source>
</evidence>
<gene>
    <name evidence="2" type="ORF">NCTC7582_01717</name>
</gene>
<evidence type="ECO:0000313" key="3">
    <source>
        <dbReference type="Proteomes" id="UP000251431"/>
    </source>
</evidence>
<keyword evidence="1" id="KW-1133">Transmembrane helix</keyword>
<feature type="transmembrane region" description="Helical" evidence="1">
    <location>
        <begin position="79"/>
        <end position="97"/>
    </location>
</feature>
<protein>
    <submittedName>
        <fullName evidence="2">Protein of uncharacterized function (DUF2910)</fullName>
    </submittedName>
</protein>
<proteinExistence type="predicted"/>
<feature type="transmembrane region" description="Helical" evidence="1">
    <location>
        <begin position="117"/>
        <end position="136"/>
    </location>
</feature>